<dbReference type="eggNOG" id="COG1235">
    <property type="taxonomic scope" value="Bacteria"/>
</dbReference>
<organism evidence="2 3">
    <name type="scientific">Halanaerobium saccharolyticum subsp. saccharolyticum DSM 6643</name>
    <dbReference type="NCBI Taxonomy" id="1293054"/>
    <lineage>
        <taxon>Bacteria</taxon>
        <taxon>Bacillati</taxon>
        <taxon>Bacillota</taxon>
        <taxon>Clostridia</taxon>
        <taxon>Halanaerobiales</taxon>
        <taxon>Halanaerobiaceae</taxon>
        <taxon>Halanaerobium</taxon>
    </lineage>
</organism>
<keyword evidence="3" id="KW-1185">Reference proteome</keyword>
<dbReference type="RefSeq" id="WP_005487960.1">
    <property type="nucleotide sequence ID" value="NZ_CAUI01000005.1"/>
</dbReference>
<gene>
    <name evidence="2" type="ORF">HSACCH_00755</name>
</gene>
<reference evidence="3" key="1">
    <citation type="journal article" date="2013" name="Genome Announc.">
        <title>Genome Sequence of Halanaerobium saccharolyticum subsp. saccharolyticum Strain DSM 6643T, a Halophilic Hydrogen-Producing Bacterium.</title>
        <authorList>
            <person name="Kivisto A."/>
            <person name="Larjo A."/>
            <person name="Ciranna A."/>
            <person name="Santala V."/>
            <person name="Roos C."/>
            <person name="Karp M."/>
        </authorList>
    </citation>
    <scope>NUCLEOTIDE SEQUENCE [LARGE SCALE GENOMIC DNA]</scope>
    <source>
        <strain evidence="3">DSM 6643</strain>
    </source>
</reference>
<dbReference type="PANTHER" id="PTHR42663:SF6">
    <property type="entry name" value="HYDROLASE C777.06C-RELATED"/>
    <property type="match status" value="1"/>
</dbReference>
<dbReference type="InterPro" id="IPR036866">
    <property type="entry name" value="RibonucZ/Hydroxyglut_hydro"/>
</dbReference>
<dbReference type="OrthoDB" id="9781189at2"/>
<comment type="caution">
    <text evidence="2">The sequence shown here is derived from an EMBL/GenBank/DDBJ whole genome shotgun (WGS) entry which is preliminary data.</text>
</comment>
<evidence type="ECO:0000259" key="1">
    <source>
        <dbReference type="Pfam" id="PF12706"/>
    </source>
</evidence>
<dbReference type="EMBL" id="CAUI01000005">
    <property type="protein sequence ID" value="CCU78610.1"/>
    <property type="molecule type" value="Genomic_DNA"/>
</dbReference>
<dbReference type="InParanoid" id="M5DZA3"/>
<name>M5DZA3_9FIRM</name>
<dbReference type="Gene3D" id="3.60.15.10">
    <property type="entry name" value="Ribonuclease Z/Hydroxyacylglutathione hydrolase-like"/>
    <property type="match status" value="1"/>
</dbReference>
<dbReference type="Proteomes" id="UP000012063">
    <property type="component" value="Unassembled WGS sequence"/>
</dbReference>
<dbReference type="SUPFAM" id="SSF56281">
    <property type="entry name" value="Metallo-hydrolase/oxidoreductase"/>
    <property type="match status" value="1"/>
</dbReference>
<dbReference type="PANTHER" id="PTHR42663">
    <property type="entry name" value="HYDROLASE C777.06C-RELATED-RELATED"/>
    <property type="match status" value="1"/>
</dbReference>
<proteinExistence type="predicted"/>
<accession>M5DZA3</accession>
<feature type="domain" description="Metallo-beta-lactamase" evidence="1">
    <location>
        <begin position="55"/>
        <end position="262"/>
    </location>
</feature>
<evidence type="ECO:0000313" key="2">
    <source>
        <dbReference type="EMBL" id="CCU78610.1"/>
    </source>
</evidence>
<dbReference type="Pfam" id="PF12706">
    <property type="entry name" value="Lactamase_B_2"/>
    <property type="match status" value="1"/>
</dbReference>
<dbReference type="AlphaFoldDB" id="M5DZA3"/>
<dbReference type="STRING" id="1293054.HSACCH_00755"/>
<evidence type="ECO:0000313" key="3">
    <source>
        <dbReference type="Proteomes" id="UP000012063"/>
    </source>
</evidence>
<protein>
    <submittedName>
        <fullName evidence="2">Similar to coenzyme PQQ synthesis protein B</fullName>
    </submittedName>
</protein>
<dbReference type="InterPro" id="IPR001279">
    <property type="entry name" value="Metallo-B-lactamas"/>
</dbReference>
<sequence>MDNSTLIKVLGTAQDAGYPQLNCSCVHCKAARNDRSIKRLQSSIAVVDKIEKKTFMLDATPSFSEQLDNLNLLAEADKLGTKHLSGILLTHAHLGHYTGLMYLGKEALNISNFPLYLSQKMYNFLKNNAPWSDLFKNNNLKAVVFEFEEKYQLSENISFTAVEVEHRNEHADTAAFIVTAGSKRFLYLPDFDSWSNFEQKFRKIIKRVDYAFIDGTFFDKEELGEIRGRDLAQVPHPPIKETIKLLSDLDESEKNKIYFTHFNHTNRILDQDKIKEKLVRKNGFNILNEGETLK</sequence>